<keyword evidence="1" id="KW-0472">Membrane</keyword>
<feature type="transmembrane region" description="Helical" evidence="1">
    <location>
        <begin position="150"/>
        <end position="172"/>
    </location>
</feature>
<proteinExistence type="predicted"/>
<accession>A0ABP1S784</accession>
<gene>
    <name evidence="2" type="ORF">ODALV1_LOCUS30615</name>
</gene>
<evidence type="ECO:0000256" key="1">
    <source>
        <dbReference type="SAM" id="Phobius"/>
    </source>
</evidence>
<feature type="transmembrane region" description="Helical" evidence="1">
    <location>
        <begin position="369"/>
        <end position="387"/>
    </location>
</feature>
<keyword evidence="1" id="KW-0812">Transmembrane</keyword>
<comment type="caution">
    <text evidence="2">The sequence shown here is derived from an EMBL/GenBank/DDBJ whole genome shotgun (WGS) entry which is preliminary data.</text>
</comment>
<protein>
    <submittedName>
        <fullName evidence="2">Uncharacterized protein</fullName>
    </submittedName>
</protein>
<feature type="transmembrane region" description="Helical" evidence="1">
    <location>
        <begin position="54"/>
        <end position="77"/>
    </location>
</feature>
<sequence>MVNYQLQTLSETEGDSVLPKKSELMPCNKNPYSFMSRFRLFDSSLYATFDLGRVVLELAIAIAPLIIRNVTFVSILFPQICKDIKVIKSYDMVFGAVIYLNVIPFDEFKFANVPLQMNNPMRSFKFLSCGKPPQKSVGFIEFVNIFQWDVWLIIIIFILIIFPVVFHGFEVLHNKVVRAKSNIYEKFSFNLFMEPLVVLLEEGEAFTANNLQLGSLRWMLACLLIAGKVLEKISRRTEMYCLASKSLLEKQRKLLFDAIKICNRTAIIVPELFAIGMAERLKKVSGFKYVFVGIKTLFRNKIAFEFSGWIPNRIWGRVEALRTSGIWEWWSNVVTTGTGQFAFAGRYRDSELVVEKPTINGNSHGLKTLTVFVTVLYVSTWLAWFWFPTAGIPTRFEKLDIDIKQSGIRQLNVTEAGAFLPPKPIEGVNLLPLNSPIILWEPKLALVISAGSKYFVLIPKQMGSMVNQSDYSSACSSFLLSDRDVIPCLALKYEIFMMKSRLLKCQVNIALYPQEYMLVQPKAFRLYEDMATLLKFPIGFHHNLLTYHSRVRPSTQVLNVLITNSADAIKKNKEKFFVWIYSLAKHLLNSYIQLSVSEDLFLYVRTKHANIYNSIVSLSVLTVDLHTINVSKASITLHKLHPGFLNLPIETVLSEVSSYYKHNLVYYQLVTSSQNKGSNVLTKKSEPMACNKNPYSFISRFWLEESNLYDNFDLGEVIEELVIAITPSIIRNVTFIGSRVFKQTCKDIRITMEYDRVFHSLIDLNVIPYDEFKFANVPLQMNNPMQSFKFLSCGKPPQNSVGFIEFVNIFQWNVWLIIIILILLIFPVVFHSVEVLHNKVVRAKSNIYTKFSFNLFLEPLVVLLEEGEAFTANNLQLDSLRWMLASLLIAVAGFLIEFGVELKPSERQGFGSGGVMRLQLGLDN</sequence>
<feature type="transmembrane region" description="Helical" evidence="1">
    <location>
        <begin position="812"/>
        <end position="833"/>
    </location>
</feature>
<keyword evidence="1" id="KW-1133">Transmembrane helix</keyword>
<feature type="transmembrane region" description="Helical" evidence="1">
    <location>
        <begin position="882"/>
        <end position="900"/>
    </location>
</feature>
<dbReference type="Proteomes" id="UP001642540">
    <property type="component" value="Unassembled WGS sequence"/>
</dbReference>
<feature type="transmembrane region" description="Helical" evidence="1">
    <location>
        <begin position="89"/>
        <end position="105"/>
    </location>
</feature>
<keyword evidence="3" id="KW-1185">Reference proteome</keyword>
<reference evidence="2 3" key="1">
    <citation type="submission" date="2024-08" db="EMBL/GenBank/DDBJ databases">
        <authorList>
            <person name="Cucini C."/>
            <person name="Frati F."/>
        </authorList>
    </citation>
    <scope>NUCLEOTIDE SEQUENCE [LARGE SCALE GENOMIC DNA]</scope>
</reference>
<name>A0ABP1S784_9HEXA</name>
<evidence type="ECO:0000313" key="2">
    <source>
        <dbReference type="EMBL" id="CAL8145835.1"/>
    </source>
</evidence>
<dbReference type="EMBL" id="CAXLJM020000164">
    <property type="protein sequence ID" value="CAL8145835.1"/>
    <property type="molecule type" value="Genomic_DNA"/>
</dbReference>
<organism evidence="2 3">
    <name type="scientific">Orchesella dallaii</name>
    <dbReference type="NCBI Taxonomy" id="48710"/>
    <lineage>
        <taxon>Eukaryota</taxon>
        <taxon>Metazoa</taxon>
        <taxon>Ecdysozoa</taxon>
        <taxon>Arthropoda</taxon>
        <taxon>Hexapoda</taxon>
        <taxon>Collembola</taxon>
        <taxon>Entomobryomorpha</taxon>
        <taxon>Entomobryoidea</taxon>
        <taxon>Orchesellidae</taxon>
        <taxon>Orchesellinae</taxon>
        <taxon>Orchesella</taxon>
    </lineage>
</organism>
<evidence type="ECO:0000313" key="3">
    <source>
        <dbReference type="Proteomes" id="UP001642540"/>
    </source>
</evidence>